<dbReference type="EMBL" id="ML975300">
    <property type="protein sequence ID" value="KAF1834549.1"/>
    <property type="molecule type" value="Genomic_DNA"/>
</dbReference>
<feature type="compositionally biased region" description="Basic and acidic residues" evidence="1">
    <location>
        <begin position="20"/>
        <end position="50"/>
    </location>
</feature>
<dbReference type="AlphaFoldDB" id="A0A6A5KE25"/>
<evidence type="ECO:0000256" key="1">
    <source>
        <dbReference type="SAM" id="MobiDB-lite"/>
    </source>
</evidence>
<gene>
    <name evidence="2" type="ORF">BDW02DRAFT_568937</name>
</gene>
<keyword evidence="3" id="KW-1185">Reference proteome</keyword>
<proteinExistence type="predicted"/>
<protein>
    <submittedName>
        <fullName evidence="2">Uncharacterized protein</fullName>
    </submittedName>
</protein>
<reference evidence="2" key="1">
    <citation type="submission" date="2020-01" db="EMBL/GenBank/DDBJ databases">
        <authorList>
            <consortium name="DOE Joint Genome Institute"/>
            <person name="Haridas S."/>
            <person name="Albert R."/>
            <person name="Binder M."/>
            <person name="Bloem J."/>
            <person name="Labutti K."/>
            <person name="Salamov A."/>
            <person name="Andreopoulos B."/>
            <person name="Baker S.E."/>
            <person name="Barry K."/>
            <person name="Bills G."/>
            <person name="Bluhm B.H."/>
            <person name="Cannon C."/>
            <person name="Castanera R."/>
            <person name="Culley D.E."/>
            <person name="Daum C."/>
            <person name="Ezra D."/>
            <person name="Gonzalez J.B."/>
            <person name="Henrissat B."/>
            <person name="Kuo A."/>
            <person name="Liang C."/>
            <person name="Lipzen A."/>
            <person name="Lutzoni F."/>
            <person name="Magnuson J."/>
            <person name="Mondo S."/>
            <person name="Nolan M."/>
            <person name="Ohm R."/>
            <person name="Pangilinan J."/>
            <person name="Park H.-J."/>
            <person name="Ramirez L."/>
            <person name="Alfaro M."/>
            <person name="Sun H."/>
            <person name="Tritt A."/>
            <person name="Yoshinaga Y."/>
            <person name="Zwiers L.-H."/>
            <person name="Turgeon B.G."/>
            <person name="Goodwin S.B."/>
            <person name="Spatafora J.W."/>
            <person name="Crous P.W."/>
            <person name="Grigoriev I.V."/>
        </authorList>
    </citation>
    <scope>NUCLEOTIDE SEQUENCE</scope>
    <source>
        <strain evidence="2">P77</strain>
    </source>
</reference>
<evidence type="ECO:0000313" key="3">
    <source>
        <dbReference type="Proteomes" id="UP000800040"/>
    </source>
</evidence>
<name>A0A6A5KE25_9PLEO</name>
<sequence length="411" mass="45589">MPPAKKQKTAGDAGVSVESNSKDPANESSHPHKNDKNKKSSKPGDPKDPAPHDYICFHRPLFDVESANWLAPDSLEGNELVKQVYKPGFAQEEKDNVYKAAPSEHKDHKWVIMWEAWLKTDILGRKARYCNPDNFGMYLCNDWQGWGMQEIGENVMIEYDKAFHSKGNKRLEDLWVVVSAVGLWLNEDEHIGLLINNEDGSTTCKLIGLIGCALLSTLAATEAAGELKPDSRFLDLTLVISYYFEISHDLPDYGIEGECVAWRREAVKYFKKGKLDPEKGLSATKVRMEKLEKAGDYDGDDEDADAETVDEPVAEGQNANQEAAGEKAVSPPSKGKAKRASGGVQSDEKDPWKWADKFKAYKKGRGSSMGGQKYDITKMSRTDRAAAAFDGKDPLAGVPVKELKEDMVDLV</sequence>
<organism evidence="2 3">
    <name type="scientific">Decorospora gaudefroyi</name>
    <dbReference type="NCBI Taxonomy" id="184978"/>
    <lineage>
        <taxon>Eukaryota</taxon>
        <taxon>Fungi</taxon>
        <taxon>Dikarya</taxon>
        <taxon>Ascomycota</taxon>
        <taxon>Pezizomycotina</taxon>
        <taxon>Dothideomycetes</taxon>
        <taxon>Pleosporomycetidae</taxon>
        <taxon>Pleosporales</taxon>
        <taxon>Pleosporineae</taxon>
        <taxon>Pleosporaceae</taxon>
        <taxon>Decorospora</taxon>
    </lineage>
</organism>
<feature type="region of interest" description="Disordered" evidence="1">
    <location>
        <begin position="1"/>
        <end position="50"/>
    </location>
</feature>
<dbReference type="Proteomes" id="UP000800040">
    <property type="component" value="Unassembled WGS sequence"/>
</dbReference>
<dbReference type="OrthoDB" id="10037289at2759"/>
<accession>A0A6A5KE25</accession>
<feature type="compositionally biased region" description="Acidic residues" evidence="1">
    <location>
        <begin position="297"/>
        <end position="313"/>
    </location>
</feature>
<feature type="region of interest" description="Disordered" evidence="1">
    <location>
        <begin position="292"/>
        <end position="349"/>
    </location>
</feature>
<evidence type="ECO:0000313" key="2">
    <source>
        <dbReference type="EMBL" id="KAF1834549.1"/>
    </source>
</evidence>